<evidence type="ECO:0008006" key="4">
    <source>
        <dbReference type="Google" id="ProtNLM"/>
    </source>
</evidence>
<evidence type="ECO:0000256" key="1">
    <source>
        <dbReference type="SAM" id="SignalP"/>
    </source>
</evidence>
<dbReference type="RefSeq" id="WP_036014486.1">
    <property type="nucleotide sequence ID" value="NZ_JBGBYG010000001.1"/>
</dbReference>
<reference evidence="2 3" key="1">
    <citation type="submission" date="2015-09" db="EMBL/GenBank/DDBJ databases">
        <title>Draft Genome Sequence of the Strain BR 3267 (Bradyrhizobium yuanmingense) recommended as inoculant for cowpea in Brazil.</title>
        <authorList>
            <person name="Simoes-Araujo J.L."/>
            <person name="Zilli J.E."/>
        </authorList>
    </citation>
    <scope>NUCLEOTIDE SEQUENCE [LARGE SCALE GENOMIC DNA]</scope>
    <source>
        <strain evidence="2 3">BR3267</strain>
    </source>
</reference>
<dbReference type="Proteomes" id="UP000051380">
    <property type="component" value="Unassembled WGS sequence"/>
</dbReference>
<dbReference type="Pfam" id="PF06823">
    <property type="entry name" value="DUF1236"/>
    <property type="match status" value="1"/>
</dbReference>
<dbReference type="STRING" id="108015.GA0061099_1006330"/>
<dbReference type="EMBL" id="LJYF01000026">
    <property type="protein sequence ID" value="KRP96290.1"/>
    <property type="molecule type" value="Genomic_DNA"/>
</dbReference>
<dbReference type="OrthoDB" id="102964at2"/>
<comment type="caution">
    <text evidence="2">The sequence shown here is derived from an EMBL/GenBank/DDBJ whole genome shotgun (WGS) entry which is preliminary data.</text>
</comment>
<feature type="chain" id="PRO_5006434409" description="DUF1236 domain-containing protein" evidence="1">
    <location>
        <begin position="21"/>
        <end position="114"/>
    </location>
</feature>
<proteinExistence type="predicted"/>
<feature type="signal peptide" evidence="1">
    <location>
        <begin position="1"/>
        <end position="20"/>
    </location>
</feature>
<organism evidence="2 3">
    <name type="scientific">Bradyrhizobium yuanmingense</name>
    <dbReference type="NCBI Taxonomy" id="108015"/>
    <lineage>
        <taxon>Bacteria</taxon>
        <taxon>Pseudomonadati</taxon>
        <taxon>Pseudomonadota</taxon>
        <taxon>Alphaproteobacteria</taxon>
        <taxon>Hyphomicrobiales</taxon>
        <taxon>Nitrobacteraceae</taxon>
        <taxon>Bradyrhizobium</taxon>
    </lineage>
</organism>
<dbReference type="InterPro" id="IPR009642">
    <property type="entry name" value="DUF1236"/>
</dbReference>
<accession>A0A0R3CFR9</accession>
<evidence type="ECO:0000313" key="3">
    <source>
        <dbReference type="Proteomes" id="UP000051380"/>
    </source>
</evidence>
<name>A0A0R3CFR9_9BRAD</name>
<keyword evidence="1" id="KW-0732">Signal</keyword>
<evidence type="ECO:0000313" key="2">
    <source>
        <dbReference type="EMBL" id="KRP96290.1"/>
    </source>
</evidence>
<dbReference type="AlphaFoldDB" id="A0A0R3CFR9"/>
<sequence>MKKLMLISAAALLVSTGAMAQTTVTTTTGAGHGAAVQIEPESRTKIRSYVTERKIRPVETREKIVVGSPVPSDVELAAVPSDWGPSLTKYRYVYSGNRVMLVDPGSRMVVQEID</sequence>
<gene>
    <name evidence="2" type="ORF">AOQ72_18370</name>
</gene>
<protein>
    <recommendedName>
        <fullName evidence="4">DUF1236 domain-containing protein</fullName>
    </recommendedName>
</protein>